<keyword evidence="2" id="KW-1185">Reference proteome</keyword>
<name>A0ACC0P143_RHOML</name>
<dbReference type="Proteomes" id="UP001062846">
    <property type="component" value="Chromosome 4"/>
</dbReference>
<sequence length="122" mass="13401">MVSSEMGFPSLKIAIFSKKGNTKLSSPSPLYAQMSTATGIIGKAQKMLRWLQSPSSQSMSNCRDEPGSAVSTGELHGAQIHVVLAECPCSPNHRWRRLFGIEGKGDLSVDLEYTQNWVCERE</sequence>
<protein>
    <submittedName>
        <fullName evidence="1">Uncharacterized protein</fullName>
    </submittedName>
</protein>
<gene>
    <name evidence="1" type="ORF">RHMOL_Rhmol04G0130200</name>
</gene>
<dbReference type="EMBL" id="CM046391">
    <property type="protein sequence ID" value="KAI8558876.1"/>
    <property type="molecule type" value="Genomic_DNA"/>
</dbReference>
<accession>A0ACC0P143</accession>
<organism evidence="1 2">
    <name type="scientific">Rhododendron molle</name>
    <name type="common">Chinese azalea</name>
    <name type="synonym">Azalea mollis</name>
    <dbReference type="NCBI Taxonomy" id="49168"/>
    <lineage>
        <taxon>Eukaryota</taxon>
        <taxon>Viridiplantae</taxon>
        <taxon>Streptophyta</taxon>
        <taxon>Embryophyta</taxon>
        <taxon>Tracheophyta</taxon>
        <taxon>Spermatophyta</taxon>
        <taxon>Magnoliopsida</taxon>
        <taxon>eudicotyledons</taxon>
        <taxon>Gunneridae</taxon>
        <taxon>Pentapetalae</taxon>
        <taxon>asterids</taxon>
        <taxon>Ericales</taxon>
        <taxon>Ericaceae</taxon>
        <taxon>Ericoideae</taxon>
        <taxon>Rhodoreae</taxon>
        <taxon>Rhododendron</taxon>
    </lineage>
</organism>
<reference evidence="1" key="1">
    <citation type="submission" date="2022-02" db="EMBL/GenBank/DDBJ databases">
        <title>Plant Genome Project.</title>
        <authorList>
            <person name="Zhang R.-G."/>
        </authorList>
    </citation>
    <scope>NUCLEOTIDE SEQUENCE</scope>
    <source>
        <strain evidence="1">AT1</strain>
    </source>
</reference>
<proteinExistence type="predicted"/>
<evidence type="ECO:0000313" key="1">
    <source>
        <dbReference type="EMBL" id="KAI8558876.1"/>
    </source>
</evidence>
<evidence type="ECO:0000313" key="2">
    <source>
        <dbReference type="Proteomes" id="UP001062846"/>
    </source>
</evidence>
<comment type="caution">
    <text evidence="1">The sequence shown here is derived from an EMBL/GenBank/DDBJ whole genome shotgun (WGS) entry which is preliminary data.</text>
</comment>